<protein>
    <submittedName>
        <fullName evidence="1">Uncharacterized protein</fullName>
    </submittedName>
</protein>
<keyword evidence="2" id="KW-1185">Reference proteome</keyword>
<dbReference type="Proteomes" id="UP000005408">
    <property type="component" value="Unassembled WGS sequence"/>
</dbReference>
<sequence length="90" mass="9994">MAENKETLSVGEIENDIKKLLNIGSFVKDSTPIAKDEKGVGKTCKEATNEPHRLNKIAASNDEKKDVPISKYSYAMPDDMVEVINVDKKK</sequence>
<dbReference type="EnsemblMetazoa" id="G2427.6">
    <property type="protein sequence ID" value="G2427.6:cds"/>
    <property type="gene ID" value="G2427"/>
</dbReference>
<dbReference type="EnsemblMetazoa" id="G2427.5">
    <property type="protein sequence ID" value="G2427.5:cds"/>
    <property type="gene ID" value="G2427"/>
</dbReference>
<evidence type="ECO:0000313" key="2">
    <source>
        <dbReference type="Proteomes" id="UP000005408"/>
    </source>
</evidence>
<name>A0A8W8KKF8_MAGGI</name>
<dbReference type="AlphaFoldDB" id="A0A8W8KKF8"/>
<organism evidence="1 2">
    <name type="scientific">Magallana gigas</name>
    <name type="common">Pacific oyster</name>
    <name type="synonym">Crassostrea gigas</name>
    <dbReference type="NCBI Taxonomy" id="29159"/>
    <lineage>
        <taxon>Eukaryota</taxon>
        <taxon>Metazoa</taxon>
        <taxon>Spiralia</taxon>
        <taxon>Lophotrochozoa</taxon>
        <taxon>Mollusca</taxon>
        <taxon>Bivalvia</taxon>
        <taxon>Autobranchia</taxon>
        <taxon>Pteriomorphia</taxon>
        <taxon>Ostreida</taxon>
        <taxon>Ostreoidea</taxon>
        <taxon>Ostreidae</taxon>
        <taxon>Magallana</taxon>
    </lineage>
</organism>
<evidence type="ECO:0000313" key="1">
    <source>
        <dbReference type="EnsemblMetazoa" id="G2427.5:cds"/>
    </source>
</evidence>
<reference evidence="1" key="1">
    <citation type="submission" date="2022-08" db="UniProtKB">
        <authorList>
            <consortium name="EnsemblMetazoa"/>
        </authorList>
    </citation>
    <scope>IDENTIFICATION</scope>
    <source>
        <strain evidence="1">05x7-T-G4-1.051#20</strain>
    </source>
</reference>
<proteinExistence type="predicted"/>
<accession>A0A8W8KKF8</accession>